<dbReference type="InterPro" id="IPR002591">
    <property type="entry name" value="Phosphodiest/P_Trfase"/>
</dbReference>
<comment type="function">
    <text evidence="12">Ethanolamine phosphate transferase involved in glycosylphosphatidylinositol-anchor biosynthesis. Transfers ethanolamine phosphate to the GPI second mannose.</text>
</comment>
<dbReference type="GO" id="GO:0051267">
    <property type="term" value="F:CP2 mannose-ethanolamine phosphotransferase activity"/>
    <property type="evidence" value="ECO:0007669"/>
    <property type="project" value="TreeGrafter"/>
</dbReference>
<feature type="transmembrane region" description="Helical" evidence="12">
    <location>
        <begin position="839"/>
        <end position="862"/>
    </location>
</feature>
<dbReference type="InterPro" id="IPR017850">
    <property type="entry name" value="Alkaline_phosphatase_core_sf"/>
</dbReference>
<keyword evidence="11" id="KW-0325">Glycoprotein</keyword>
<dbReference type="OMA" id="SWNQTGQ"/>
<evidence type="ECO:0000256" key="2">
    <source>
        <dbReference type="ARBA" id="ARBA00004687"/>
    </source>
</evidence>
<protein>
    <recommendedName>
        <fullName evidence="4 12">GPI ethanolamine phosphate transferase 2</fullName>
    </recommendedName>
</protein>
<evidence type="ECO:0000256" key="5">
    <source>
        <dbReference type="ARBA" id="ARBA00022502"/>
    </source>
</evidence>
<dbReference type="STRING" id="559304.G8YPW5"/>
<feature type="domain" description="GPI ethanolamine phosphate transferase 2 C-terminal" evidence="13">
    <location>
        <begin position="399"/>
        <end position="862"/>
    </location>
</feature>
<comment type="subcellular location">
    <subcellularLocation>
        <location evidence="1 12">Endoplasmic reticulum membrane</location>
        <topology evidence="1 12">Multi-pass membrane protein</topology>
    </subcellularLocation>
</comment>
<dbReference type="InterPro" id="IPR037674">
    <property type="entry name" value="PIG-G_N"/>
</dbReference>
<dbReference type="GO" id="GO:0006506">
    <property type="term" value="P:GPI anchor biosynthetic process"/>
    <property type="evidence" value="ECO:0007669"/>
    <property type="project" value="UniProtKB-UniPathway"/>
</dbReference>
<dbReference type="CDD" id="cd16024">
    <property type="entry name" value="GPI_EPT_2"/>
    <property type="match status" value="1"/>
</dbReference>
<dbReference type="AlphaFoldDB" id="G8YPW5"/>
<feature type="transmembrane region" description="Helical" evidence="12">
    <location>
        <begin position="407"/>
        <end position="430"/>
    </location>
</feature>
<keyword evidence="15" id="KW-1185">Reference proteome</keyword>
<evidence type="ECO:0000256" key="4">
    <source>
        <dbReference type="ARBA" id="ARBA00020830"/>
    </source>
</evidence>
<dbReference type="Pfam" id="PF01663">
    <property type="entry name" value="Phosphodiest"/>
    <property type="match status" value="1"/>
</dbReference>
<dbReference type="InterPro" id="IPR039527">
    <property type="entry name" value="PIGG/GPI7"/>
</dbReference>
<dbReference type="PANTHER" id="PTHR23072">
    <property type="entry name" value="PHOSPHATIDYLINOSITOL GLYCAN-RELATED"/>
    <property type="match status" value="1"/>
</dbReference>
<feature type="transmembrane region" description="Helical" evidence="12">
    <location>
        <begin position="442"/>
        <end position="460"/>
    </location>
</feature>
<feature type="transmembrane region" description="Helical" evidence="12">
    <location>
        <begin position="565"/>
        <end position="584"/>
    </location>
</feature>
<sequence length="863" mass="98729">MREKRLFLFGLFMHICGFLLFMKGFFPSKVVLSGVNQFSGGESPFKEYQAPKFEKLILVVVDALRSDFLFSRNSSMHFVHSLVEQGSAIPFTAYSNPPTVTLPRLKGITTGSTPNFLDAILNVADDKDTSQSLSKQDSWVKQLLLKNKKLNFFGDDTWLKLFPPVEYFENFDGTNSFFVSDFTEVDNNVTRHLSTNFLSSDWDVLILHYLGLDHIGHKGGPRSSFMPSKQKEMDQIIEMLYDRASDDTLLVVMGDHGMNEIGNHGGSSTGETSPGLLLASPKFQKLGKNLKCPLDYNADYKYYGKINQIDIVPTLAALLDFPIPKNSLGVFIQDFLPLWKFENQIRILKENCEHLLSLYRAKYGQSNLEGKWEKQKLSNSIDSYYDFLYLIQNQLTASAAEYKYHEIFLGLALLLGSTGISSSNFLISYLKDKSQSVTPYSLLAIFILFYVSHFFASSLIEEEHQVWWFLSCLTIMTTYFSKQISRHSSLLLLIGIRLIRSWCNSGQKYYSFSFSDYLLGNPDILWQLNIVTYVVATIMLYSEGDLTKCFMMAPYVNFKEHLRDVGSMISFILVFVTSTVSFSFKLCQYFNDGNNIPNWLYPLLVWIGESHGIPIESMVENQLHALNVSFSKSFFVLVAVLASARIVLGKLRRKTNLLLTDISNIITLLLIHQTRVEIIPIFLVFFFVKFTLKHQIFTNDQLPLDRKTIMKLSWLTICLQNLSFLSMGNTNSIATVDLSNAYNGCNSYNIFIVGLLTIISTFTGPIFWSLSLSQMLYDQKLVENNTRTLSRHEIAETFQKKNISSLLFYSTSGLVLAISCFALRFHLFIWTVFSPKVLYFASWSLILHFFIEYLFMGLLLWLK</sequence>
<evidence type="ECO:0000256" key="6">
    <source>
        <dbReference type="ARBA" id="ARBA00022679"/>
    </source>
</evidence>
<keyword evidence="10 12" id="KW-0472">Membrane</keyword>
<proteinExistence type="inferred from homology"/>
<evidence type="ECO:0000256" key="12">
    <source>
        <dbReference type="RuleBase" id="RU367106"/>
    </source>
</evidence>
<keyword evidence="8 12" id="KW-0256">Endoplasmic reticulum</keyword>
<evidence type="ECO:0000256" key="1">
    <source>
        <dbReference type="ARBA" id="ARBA00004477"/>
    </source>
</evidence>
<dbReference type="Pfam" id="PF19316">
    <property type="entry name" value="PIGO_PIGG"/>
    <property type="match status" value="1"/>
</dbReference>
<dbReference type="GO" id="GO:0005789">
    <property type="term" value="C:endoplasmic reticulum membrane"/>
    <property type="evidence" value="ECO:0007669"/>
    <property type="project" value="UniProtKB-SubCell"/>
</dbReference>
<comment type="similarity">
    <text evidence="3 12">Belongs to the PIGG/PIGN/PIGO family. PIGG subfamily.</text>
</comment>
<evidence type="ECO:0000256" key="9">
    <source>
        <dbReference type="ARBA" id="ARBA00022989"/>
    </source>
</evidence>
<feature type="transmembrane region" description="Helical" evidence="12">
    <location>
        <begin position="806"/>
        <end position="833"/>
    </location>
</feature>
<dbReference type="InParanoid" id="G8YPW5"/>
<dbReference type="FunCoup" id="G8YPW5">
    <property type="interactions" value="758"/>
</dbReference>
<keyword evidence="7 12" id="KW-0812">Transmembrane</keyword>
<keyword evidence="9 12" id="KW-1133">Transmembrane helix</keyword>
<evidence type="ECO:0000256" key="11">
    <source>
        <dbReference type="ARBA" id="ARBA00023180"/>
    </source>
</evidence>
<dbReference type="InterPro" id="IPR045687">
    <property type="entry name" value="PIGG/GPI7_C"/>
</dbReference>
<dbReference type="HOGENOM" id="CLU_004770_0_0_1"/>
<evidence type="ECO:0000259" key="13">
    <source>
        <dbReference type="Pfam" id="PF19316"/>
    </source>
</evidence>
<comment type="pathway">
    <text evidence="2 12">Glycolipid biosynthesis; glycosylphosphatidylinositol-anchor biosynthesis.</text>
</comment>
<feature type="transmembrane region" description="Helical" evidence="12">
    <location>
        <begin position="524"/>
        <end position="544"/>
    </location>
</feature>
<evidence type="ECO:0000256" key="7">
    <source>
        <dbReference type="ARBA" id="ARBA00022692"/>
    </source>
</evidence>
<accession>G8YPW5</accession>
<dbReference type="eggNOG" id="KOG2125">
    <property type="taxonomic scope" value="Eukaryota"/>
</dbReference>
<evidence type="ECO:0000256" key="8">
    <source>
        <dbReference type="ARBA" id="ARBA00022824"/>
    </source>
</evidence>
<evidence type="ECO:0000313" key="14">
    <source>
        <dbReference type="EMBL" id="CCE78700.1"/>
    </source>
</evidence>
<dbReference type="UniPathway" id="UPA00196"/>
<evidence type="ECO:0000256" key="3">
    <source>
        <dbReference type="ARBA" id="ARBA00005315"/>
    </source>
</evidence>
<evidence type="ECO:0000256" key="10">
    <source>
        <dbReference type="ARBA" id="ARBA00023136"/>
    </source>
</evidence>
<dbReference type="SUPFAM" id="SSF53649">
    <property type="entry name" value="Alkaline phosphatase-like"/>
    <property type="match status" value="1"/>
</dbReference>
<gene>
    <name evidence="14" type="primary">Piso0_000728</name>
    <name evidence="14" type="ORF">GNLVRS01_PISO0D02819g</name>
</gene>
<dbReference type="PANTHER" id="PTHR23072:SF0">
    <property type="entry name" value="GPI ETHANOLAMINE PHOSPHATE TRANSFERASE 2"/>
    <property type="match status" value="1"/>
</dbReference>
<dbReference type="EMBL" id="FO082056">
    <property type="protein sequence ID" value="CCE78700.1"/>
    <property type="molecule type" value="Genomic_DNA"/>
</dbReference>
<organism evidence="14 15">
    <name type="scientific">Pichia sorbitophila (strain ATCC MYA-4447 / BCRC 22081 / CBS 7064 / NBRC 10061 / NRRL Y-12695)</name>
    <name type="common">Hybrid yeast</name>
    <dbReference type="NCBI Taxonomy" id="559304"/>
    <lineage>
        <taxon>Eukaryota</taxon>
        <taxon>Fungi</taxon>
        <taxon>Dikarya</taxon>
        <taxon>Ascomycota</taxon>
        <taxon>Saccharomycotina</taxon>
        <taxon>Pichiomycetes</taxon>
        <taxon>Debaryomycetaceae</taxon>
        <taxon>Millerozyma</taxon>
    </lineage>
</organism>
<feature type="transmembrane region" description="Helical" evidence="12">
    <location>
        <begin position="748"/>
        <end position="770"/>
    </location>
</feature>
<feature type="transmembrane region" description="Helical" evidence="12">
    <location>
        <begin position="630"/>
        <end position="648"/>
    </location>
</feature>
<dbReference type="OrthoDB" id="272139at2759"/>
<reference evidence="14 15" key="1">
    <citation type="journal article" date="2012" name="G3 (Bethesda)">
        <title>Pichia sorbitophila, an interspecies yeast hybrid reveals early steps of genome resolution following polyploidization.</title>
        <authorList>
            <person name="Leh Louis V."/>
            <person name="Despons L."/>
            <person name="Friedrich A."/>
            <person name="Martin T."/>
            <person name="Durrens P."/>
            <person name="Casaregola S."/>
            <person name="Neuveglise C."/>
            <person name="Fairhead C."/>
            <person name="Marck C."/>
            <person name="Cruz J.A."/>
            <person name="Straub M.L."/>
            <person name="Kugler V."/>
            <person name="Sacerdot C."/>
            <person name="Uzunov Z."/>
            <person name="Thierry A."/>
            <person name="Weiss S."/>
            <person name="Bleykasten C."/>
            <person name="De Montigny J."/>
            <person name="Jacques N."/>
            <person name="Jung P."/>
            <person name="Lemaire M."/>
            <person name="Mallet S."/>
            <person name="Morel G."/>
            <person name="Richard G.F."/>
            <person name="Sarkar A."/>
            <person name="Savel G."/>
            <person name="Schacherer J."/>
            <person name="Seret M.L."/>
            <person name="Talla E."/>
            <person name="Samson G."/>
            <person name="Jubin C."/>
            <person name="Poulain J."/>
            <person name="Vacherie B."/>
            <person name="Barbe V."/>
            <person name="Pelletier E."/>
            <person name="Sherman D.J."/>
            <person name="Westhof E."/>
            <person name="Weissenbach J."/>
            <person name="Baret P.V."/>
            <person name="Wincker P."/>
            <person name="Gaillardin C."/>
            <person name="Dujon B."/>
            <person name="Souciet J.L."/>
        </authorList>
    </citation>
    <scope>NUCLEOTIDE SEQUENCE [LARGE SCALE GENOMIC DNA]</scope>
    <source>
        <strain evidence="15">ATCC MYA-4447 / BCRC 22081 / CBS 7064 / NBRC 10061 / NRRL Y-12695</strain>
    </source>
</reference>
<keyword evidence="5 12" id="KW-0337">GPI-anchor biosynthesis</keyword>
<keyword evidence="6 12" id="KW-0808">Transferase</keyword>
<dbReference type="Proteomes" id="UP000005222">
    <property type="component" value="Chromosome D"/>
</dbReference>
<evidence type="ECO:0000313" key="15">
    <source>
        <dbReference type="Proteomes" id="UP000005222"/>
    </source>
</evidence>
<name>G8YPW5_PICSO</name>
<dbReference type="Gene3D" id="3.40.720.10">
    <property type="entry name" value="Alkaline Phosphatase, subunit A"/>
    <property type="match status" value="1"/>
</dbReference>